<feature type="compositionally biased region" description="Acidic residues" evidence="2">
    <location>
        <begin position="646"/>
        <end position="663"/>
    </location>
</feature>
<dbReference type="GO" id="GO:0048487">
    <property type="term" value="F:beta-tubulin binding"/>
    <property type="evidence" value="ECO:0007669"/>
    <property type="project" value="TreeGrafter"/>
</dbReference>
<feature type="region of interest" description="Disordered" evidence="2">
    <location>
        <begin position="810"/>
        <end position="861"/>
    </location>
</feature>
<dbReference type="PANTHER" id="PTHR20929">
    <property type="entry name" value="LUNG ADENOMA SUSCEPTIBILITY 1-RELATED"/>
    <property type="match status" value="1"/>
</dbReference>
<dbReference type="VEuPathDB" id="VectorBase:AMEM21_013604"/>
<evidence type="ECO:0000256" key="1">
    <source>
        <dbReference type="ARBA" id="ARBA00024332"/>
    </source>
</evidence>
<keyword evidence="6" id="KW-1185">Reference proteome</keyword>
<dbReference type="GeneID" id="121590199"/>
<proteinExistence type="inferred from homology"/>
<dbReference type="PANTHER" id="PTHR20929:SF11">
    <property type="entry name" value="DYNEIN AXONEMAL INTERMEDIATE CHAIN 7"/>
    <property type="match status" value="1"/>
</dbReference>
<name>A0A182UQJ6_ANOME</name>
<dbReference type="KEGG" id="amer:121590199"/>
<feature type="region of interest" description="Disordered" evidence="2">
    <location>
        <begin position="639"/>
        <end position="663"/>
    </location>
</feature>
<sequence length="1153" mass="132042">MPKKAKSPKVSPEELLEALRQAEEERYAEEQARLHGKVALELKEYNQRRMLLVETVKFFRRLEKAALDHERQQAERKEWTDFLACRTAPDPASPPLLREALYRWRFQQEALEKSSVSWTLAADERSPLTQDPSRKRTTRKDLREVFRNIGGLYLPAVREALAVLASIQDSVQGKGPRHQTMPAEVALARDEIRKFISDSLDRMTFRIGSNIGRDMETLDPVMSDFHFQEDDVLSMYLWSFRPVPLAPDYNQLMKVIDMVPLSLVLHRPPALDLKDCLIRGMWLEFDHHSNMDPTHTIPALEPTAELIPAQEAEWNERQEVKRKRLTALRKLRADYDAEQCRKQAEAEALEAQKGGKDTKKPAAATAPKAGSKKGKSPKQPPVPEPEPAVITDETEVDIDAEFEQQEADRFWDTLASVSPKARPLRPGYINLREYAIVGGVFKLARFDRLPQPMEPRPDFIYTNVPDGLQLTEKAYRALEPEELIKIELQLPAHCHWWEEPTVCWWERWEEGEQFIQLAPEVQQFHLQYDEIEAHKATLLFAAPEHRLSRALAGEPKVVRDFSLMDIPVEVRLHYLIRDHLLPRVPEGYRFRAELNRLYALLTERTARRKAREREQLARDGLVRKYEQFLTDGQDAGLSEMRLPIDSDIDSGDGTDGTDDTEEQDGTDALLAQEMDEKLQQFSLAAADETAHYLHPPVPLCQPLVVGDRYDGSEAAITAELMQEMEALVRRMESTDAMLDNDATERLCKLFSTFLLLLEHLREKEKPNFPPVPVPGEEAEAADDVSAMVQPKPRRRWLEIRTTKKYPLGLGAGRTRTLSGVSEASLAQDEKKKRKRRKSAGSVTAQRDSMALPDAQQGQEEREAMSLIEHEPGRWATMPIRNQSYDPERRLLTFTTDRLGVYGLAARKYCNIPFVHWDMRRHGRIANLTTAVTLSSKSLQIVFYVTAQGYRLALQEHAKKQTKKLFLEEAPAPEVLPPGDGTFTLEELEKFLQRMNVHLFPQVDTCFYVPGMERAAASPKHPSMESHNLRCLGVFCLTHNFQSCLWNRYANRRTALVLGRELIEGRNEPEFGTVMITPLKSQFVEVEELCSDALEQILLAYHPRPEEQSYNADCYGLLKDSLEEPSRKVLAKTPALLQWNVGQLLQKLQLLSYS</sequence>
<dbReference type="RefSeq" id="XP_041765591.1">
    <property type="nucleotide sequence ID" value="XM_041909657.1"/>
</dbReference>
<dbReference type="GO" id="GO:0008017">
    <property type="term" value="F:microtubule binding"/>
    <property type="evidence" value="ECO:0007669"/>
    <property type="project" value="TreeGrafter"/>
</dbReference>
<dbReference type="EnsemblMetazoa" id="AMEM001907-RA">
    <property type="protein sequence ID" value="AMEM001907-PA"/>
    <property type="gene ID" value="AMEM001907"/>
</dbReference>
<feature type="region of interest" description="Disordered" evidence="2">
    <location>
        <begin position="347"/>
        <end position="390"/>
    </location>
</feature>
<evidence type="ECO:0000313" key="5">
    <source>
        <dbReference type="EnsemblMetazoa" id="AMEM001907-PA"/>
    </source>
</evidence>
<accession>A0A182UQJ6</accession>
<protein>
    <recommendedName>
        <fullName evidence="7">IC97/Casc1 N-terminal domain-containing protein</fullName>
    </recommendedName>
</protein>
<feature type="domain" description="IC97/Casc1 N-terminal" evidence="4">
    <location>
        <begin position="20"/>
        <end position="238"/>
    </location>
</feature>
<evidence type="ECO:0000259" key="3">
    <source>
        <dbReference type="Pfam" id="PF12366"/>
    </source>
</evidence>
<evidence type="ECO:0000259" key="4">
    <source>
        <dbReference type="Pfam" id="PF15927"/>
    </source>
</evidence>
<dbReference type="Proteomes" id="UP000075903">
    <property type="component" value="Unassembled WGS sequence"/>
</dbReference>
<dbReference type="VEuPathDB" id="VectorBase:AMEM001907"/>
<evidence type="ECO:0000313" key="6">
    <source>
        <dbReference type="Proteomes" id="UP000075903"/>
    </source>
</evidence>
<dbReference type="Pfam" id="PF12366">
    <property type="entry name" value="Casc1_C"/>
    <property type="match status" value="1"/>
</dbReference>
<dbReference type="InterPro" id="IPR022110">
    <property type="entry name" value="CASC1_C"/>
</dbReference>
<comment type="similarity">
    <text evidence="1">Belongs to the DNAI7 family.</text>
</comment>
<reference evidence="5" key="1">
    <citation type="submission" date="2020-05" db="UniProtKB">
        <authorList>
            <consortium name="EnsemblMetazoa"/>
        </authorList>
    </citation>
    <scope>IDENTIFICATION</scope>
    <source>
        <strain evidence="5">MAF</strain>
    </source>
</reference>
<evidence type="ECO:0000256" key="2">
    <source>
        <dbReference type="SAM" id="MobiDB-lite"/>
    </source>
</evidence>
<organism evidence="5 6">
    <name type="scientific">Anopheles merus</name>
    <name type="common">Mosquito</name>
    <dbReference type="NCBI Taxonomy" id="30066"/>
    <lineage>
        <taxon>Eukaryota</taxon>
        <taxon>Metazoa</taxon>
        <taxon>Ecdysozoa</taxon>
        <taxon>Arthropoda</taxon>
        <taxon>Hexapoda</taxon>
        <taxon>Insecta</taxon>
        <taxon>Pterygota</taxon>
        <taxon>Neoptera</taxon>
        <taxon>Endopterygota</taxon>
        <taxon>Diptera</taxon>
        <taxon>Nematocera</taxon>
        <taxon>Culicoidea</taxon>
        <taxon>Culicidae</taxon>
        <taxon>Anophelinae</taxon>
        <taxon>Anopheles</taxon>
    </lineage>
</organism>
<dbReference type="InterPro" id="IPR031826">
    <property type="entry name" value="IC97/Casc1_N"/>
</dbReference>
<dbReference type="Pfam" id="PF15927">
    <property type="entry name" value="Casc1_N"/>
    <property type="match status" value="1"/>
</dbReference>
<dbReference type="AlphaFoldDB" id="A0A182UQJ6"/>
<feature type="domain" description="CASC1 C-terminal" evidence="3">
    <location>
        <begin position="873"/>
        <end position="1102"/>
    </location>
</feature>
<dbReference type="InterPro" id="IPR023247">
    <property type="entry name" value="IC97/Dnai7-like"/>
</dbReference>
<evidence type="ECO:0008006" key="7">
    <source>
        <dbReference type="Google" id="ProtNLM"/>
    </source>
</evidence>